<feature type="region of interest" description="Disordered" evidence="2">
    <location>
        <begin position="30"/>
        <end position="50"/>
    </location>
</feature>
<evidence type="ECO:0000313" key="4">
    <source>
        <dbReference type="EMBL" id="KAK1321665.1"/>
    </source>
</evidence>
<dbReference type="PANTHER" id="PTHR10794:SF84">
    <property type="entry name" value="ESTERASE_LIPASE_THIOESTERASE FAMILY PROTEIN"/>
    <property type="match status" value="1"/>
</dbReference>
<dbReference type="EMBL" id="JAUJYO010000003">
    <property type="protein sequence ID" value="KAK1321665.1"/>
    <property type="molecule type" value="Genomic_DNA"/>
</dbReference>
<dbReference type="Pfam" id="PF00561">
    <property type="entry name" value="Abhydrolase_1"/>
    <property type="match status" value="1"/>
</dbReference>
<dbReference type="SUPFAM" id="SSF53474">
    <property type="entry name" value="alpha/beta-Hydrolases"/>
    <property type="match status" value="1"/>
</dbReference>
<gene>
    <name evidence="4" type="ORF">QJS10_CPA03g01896</name>
</gene>
<dbReference type="GO" id="GO:0034338">
    <property type="term" value="F:short-chain carboxylesterase activity"/>
    <property type="evidence" value="ECO:0007669"/>
    <property type="project" value="TreeGrafter"/>
</dbReference>
<feature type="compositionally biased region" description="Low complexity" evidence="2">
    <location>
        <begin position="33"/>
        <end position="49"/>
    </location>
</feature>
<protein>
    <submittedName>
        <fullName evidence="4">Embryogenesis-associated protein EMB8</fullName>
    </submittedName>
</protein>
<dbReference type="InterPro" id="IPR000952">
    <property type="entry name" value="AB_hydrolase_4_CS"/>
</dbReference>
<dbReference type="Gene3D" id="3.40.50.1820">
    <property type="entry name" value="alpha/beta hydrolase"/>
    <property type="match status" value="1"/>
</dbReference>
<dbReference type="FunFam" id="3.40.50.1820:FF:000140">
    <property type="entry name" value="Esterase/lipase/thioesterase family protein"/>
    <property type="match status" value="1"/>
</dbReference>
<accession>A0AAV9F6U7</accession>
<dbReference type="AlphaFoldDB" id="A0AAV9F6U7"/>
<dbReference type="Proteomes" id="UP001180020">
    <property type="component" value="Unassembled WGS sequence"/>
</dbReference>
<reference evidence="4" key="1">
    <citation type="journal article" date="2023" name="Nat. Commun.">
        <title>Diploid and tetraploid genomes of Acorus and the evolution of monocots.</title>
        <authorList>
            <person name="Ma L."/>
            <person name="Liu K.W."/>
            <person name="Li Z."/>
            <person name="Hsiao Y.Y."/>
            <person name="Qi Y."/>
            <person name="Fu T."/>
            <person name="Tang G.D."/>
            <person name="Zhang D."/>
            <person name="Sun W.H."/>
            <person name="Liu D.K."/>
            <person name="Li Y."/>
            <person name="Chen G.Z."/>
            <person name="Liu X.D."/>
            <person name="Liao X.Y."/>
            <person name="Jiang Y.T."/>
            <person name="Yu X."/>
            <person name="Hao Y."/>
            <person name="Huang J."/>
            <person name="Zhao X.W."/>
            <person name="Ke S."/>
            <person name="Chen Y.Y."/>
            <person name="Wu W.L."/>
            <person name="Hsu J.L."/>
            <person name="Lin Y.F."/>
            <person name="Huang M.D."/>
            <person name="Li C.Y."/>
            <person name="Huang L."/>
            <person name="Wang Z.W."/>
            <person name="Zhao X."/>
            <person name="Zhong W.Y."/>
            <person name="Peng D.H."/>
            <person name="Ahmad S."/>
            <person name="Lan S."/>
            <person name="Zhang J.S."/>
            <person name="Tsai W.C."/>
            <person name="Van de Peer Y."/>
            <person name="Liu Z.J."/>
        </authorList>
    </citation>
    <scope>NUCLEOTIDE SEQUENCE</scope>
    <source>
        <strain evidence="4">CP</strain>
    </source>
</reference>
<proteinExistence type="inferred from homology"/>
<dbReference type="InterPro" id="IPR000073">
    <property type="entry name" value="AB_hydrolase_1"/>
</dbReference>
<reference evidence="4" key="2">
    <citation type="submission" date="2023-06" db="EMBL/GenBank/DDBJ databases">
        <authorList>
            <person name="Ma L."/>
            <person name="Liu K.-W."/>
            <person name="Li Z."/>
            <person name="Hsiao Y.-Y."/>
            <person name="Qi Y."/>
            <person name="Fu T."/>
            <person name="Tang G."/>
            <person name="Zhang D."/>
            <person name="Sun W.-H."/>
            <person name="Liu D.-K."/>
            <person name="Li Y."/>
            <person name="Chen G.-Z."/>
            <person name="Liu X.-D."/>
            <person name="Liao X.-Y."/>
            <person name="Jiang Y.-T."/>
            <person name="Yu X."/>
            <person name="Hao Y."/>
            <person name="Huang J."/>
            <person name="Zhao X.-W."/>
            <person name="Ke S."/>
            <person name="Chen Y.-Y."/>
            <person name="Wu W.-L."/>
            <person name="Hsu J.-L."/>
            <person name="Lin Y.-F."/>
            <person name="Huang M.-D."/>
            <person name="Li C.-Y."/>
            <person name="Huang L."/>
            <person name="Wang Z.-W."/>
            <person name="Zhao X."/>
            <person name="Zhong W.-Y."/>
            <person name="Peng D.-H."/>
            <person name="Ahmad S."/>
            <person name="Lan S."/>
            <person name="Zhang J.-S."/>
            <person name="Tsai W.-C."/>
            <person name="Van De Peer Y."/>
            <person name="Liu Z.-J."/>
        </authorList>
    </citation>
    <scope>NUCLEOTIDE SEQUENCE</scope>
    <source>
        <strain evidence="4">CP</strain>
        <tissue evidence="4">Leaves</tissue>
    </source>
</reference>
<sequence length="429" mass="47180">MVRAATIGSSAVRFLSLSSPAPVPLRLRCRPHSSSSASADMTTANATSSPSDSLRLEIVGAGLSLVHRFPSLNRPYNPFPVIGWNCHVETIFAAFFRSLPDVRYRRECLRTRDDGAVALDWVCGDDREIPAASPVLILLPGLTGGSADTYVRHMLVKARSKRWRVVVFNSRGCADSPVTTPQFYSASFTEDLRHVVKHVGTRYPGSRLYAVGWSLGANILVRYLAEESHNCALSGAVSLCNPFDLVLADENFHKGFNVVYNRSLARALQKIFKKHALLFEDMGGEYNIQAAANPQSIREFDEGLTRVSFGFKSVDEYYFSASSSRSIAHVHTPLLCIQAANDPFAPDRGIPRKAIEENPYCLLIVTPEGGHLGWVAGDEAPFGAPWTDPVVMEFLEHLESESIENPSPFQANSAGQSQDILNQFESKMS</sequence>
<evidence type="ECO:0000256" key="2">
    <source>
        <dbReference type="SAM" id="MobiDB-lite"/>
    </source>
</evidence>
<dbReference type="PANTHER" id="PTHR10794">
    <property type="entry name" value="ABHYDROLASE DOMAIN-CONTAINING PROTEIN"/>
    <property type="match status" value="1"/>
</dbReference>
<organism evidence="4 5">
    <name type="scientific">Acorus calamus</name>
    <name type="common">Sweet flag</name>
    <dbReference type="NCBI Taxonomy" id="4465"/>
    <lineage>
        <taxon>Eukaryota</taxon>
        <taxon>Viridiplantae</taxon>
        <taxon>Streptophyta</taxon>
        <taxon>Embryophyta</taxon>
        <taxon>Tracheophyta</taxon>
        <taxon>Spermatophyta</taxon>
        <taxon>Magnoliopsida</taxon>
        <taxon>Liliopsida</taxon>
        <taxon>Acoraceae</taxon>
        <taxon>Acorus</taxon>
    </lineage>
</organism>
<dbReference type="GO" id="GO:0047372">
    <property type="term" value="F:monoacylglycerol lipase activity"/>
    <property type="evidence" value="ECO:0007669"/>
    <property type="project" value="TreeGrafter"/>
</dbReference>
<evidence type="ECO:0000313" key="5">
    <source>
        <dbReference type="Proteomes" id="UP001180020"/>
    </source>
</evidence>
<evidence type="ECO:0000259" key="3">
    <source>
        <dbReference type="Pfam" id="PF00561"/>
    </source>
</evidence>
<keyword evidence="5" id="KW-1185">Reference proteome</keyword>
<feature type="domain" description="AB hydrolase-1" evidence="3">
    <location>
        <begin position="134"/>
        <end position="372"/>
    </location>
</feature>
<dbReference type="InterPro" id="IPR029058">
    <property type="entry name" value="AB_hydrolase_fold"/>
</dbReference>
<comment type="caution">
    <text evidence="4">The sequence shown here is derived from an EMBL/GenBank/DDBJ whole genome shotgun (WGS) entry which is preliminary data.</text>
</comment>
<dbReference type="InterPro" id="IPR050960">
    <property type="entry name" value="AB_hydrolase_4_sf"/>
</dbReference>
<comment type="similarity">
    <text evidence="1">Belongs to the AB hydrolase superfamily. AB hydrolase 4 family.</text>
</comment>
<name>A0AAV9F6U7_ACOCL</name>
<dbReference type="PROSITE" id="PS01133">
    <property type="entry name" value="UPF0017"/>
    <property type="match status" value="1"/>
</dbReference>
<evidence type="ECO:0000256" key="1">
    <source>
        <dbReference type="ARBA" id="ARBA00010884"/>
    </source>
</evidence>